<evidence type="ECO:0000256" key="1">
    <source>
        <dbReference type="ARBA" id="ARBA00022679"/>
    </source>
</evidence>
<reference evidence="3 4" key="1">
    <citation type="submission" date="2016-10" db="EMBL/GenBank/DDBJ databases">
        <authorList>
            <person name="de Groot N.N."/>
        </authorList>
    </citation>
    <scope>NUCLEOTIDE SEQUENCE [LARGE SCALE GENOMIC DNA]</scope>
    <source>
        <strain evidence="3 4">DSM 29433</strain>
    </source>
</reference>
<accession>A0A1I6LLJ2</accession>
<dbReference type="AlphaFoldDB" id="A0A1I6LLJ2"/>
<dbReference type="GO" id="GO:0008080">
    <property type="term" value="F:N-acetyltransferase activity"/>
    <property type="evidence" value="ECO:0007669"/>
    <property type="project" value="InterPro"/>
</dbReference>
<dbReference type="PROSITE" id="PS51186">
    <property type="entry name" value="GNAT"/>
    <property type="match status" value="1"/>
</dbReference>
<sequence>MEIGIRDFNAGDADWLIAEHATHYRDAEGFDETFGPLVAEIIGAFLEDHDASCERGWIAHDGDKRLGSIFCVASDGGMAKLRLFYVDKEARGTGVAQALLDRCLTFARQSGYSGLTLWTHESHRAAGAIYKRNGFARVDAKEVHSFGVDLVEETWRIHF</sequence>
<keyword evidence="4" id="KW-1185">Reference proteome</keyword>
<evidence type="ECO:0000313" key="3">
    <source>
        <dbReference type="EMBL" id="SFS04326.1"/>
    </source>
</evidence>
<feature type="domain" description="N-acetyltransferase" evidence="2">
    <location>
        <begin position="3"/>
        <end position="157"/>
    </location>
</feature>
<dbReference type="InterPro" id="IPR016181">
    <property type="entry name" value="Acyl_CoA_acyltransferase"/>
</dbReference>
<protein>
    <submittedName>
        <fullName evidence="3">Acetyltransferase (GNAT) domain-containing protein</fullName>
    </submittedName>
</protein>
<dbReference type="PANTHER" id="PTHR13947">
    <property type="entry name" value="GNAT FAMILY N-ACETYLTRANSFERASE"/>
    <property type="match status" value="1"/>
</dbReference>
<proteinExistence type="predicted"/>
<dbReference type="SUPFAM" id="SSF55729">
    <property type="entry name" value="Acyl-CoA N-acyltransferases (Nat)"/>
    <property type="match status" value="1"/>
</dbReference>
<dbReference type="EMBL" id="FOZM01000001">
    <property type="protein sequence ID" value="SFS04326.1"/>
    <property type="molecule type" value="Genomic_DNA"/>
</dbReference>
<organism evidence="3 4">
    <name type="scientific">Yoonia litorea</name>
    <dbReference type="NCBI Taxonomy" id="1123755"/>
    <lineage>
        <taxon>Bacteria</taxon>
        <taxon>Pseudomonadati</taxon>
        <taxon>Pseudomonadota</taxon>
        <taxon>Alphaproteobacteria</taxon>
        <taxon>Rhodobacterales</taxon>
        <taxon>Paracoccaceae</taxon>
        <taxon>Yoonia</taxon>
    </lineage>
</organism>
<dbReference type="InterPro" id="IPR000182">
    <property type="entry name" value="GNAT_dom"/>
</dbReference>
<name>A0A1I6LLJ2_9RHOB</name>
<dbReference type="OrthoDB" id="273614at2"/>
<dbReference type="Pfam" id="PF13508">
    <property type="entry name" value="Acetyltransf_7"/>
    <property type="match status" value="1"/>
</dbReference>
<dbReference type="CDD" id="cd04301">
    <property type="entry name" value="NAT_SF"/>
    <property type="match status" value="1"/>
</dbReference>
<dbReference type="PANTHER" id="PTHR13947:SF37">
    <property type="entry name" value="LD18367P"/>
    <property type="match status" value="1"/>
</dbReference>
<dbReference type="InterPro" id="IPR050769">
    <property type="entry name" value="NAT_camello-type"/>
</dbReference>
<dbReference type="Gene3D" id="3.40.630.30">
    <property type="match status" value="1"/>
</dbReference>
<dbReference type="STRING" id="1123755.SAMN05444714_0661"/>
<gene>
    <name evidence="3" type="ORF">SAMN05444714_0661</name>
</gene>
<dbReference type="Proteomes" id="UP000198926">
    <property type="component" value="Unassembled WGS sequence"/>
</dbReference>
<evidence type="ECO:0000259" key="2">
    <source>
        <dbReference type="PROSITE" id="PS51186"/>
    </source>
</evidence>
<keyword evidence="1 3" id="KW-0808">Transferase</keyword>
<evidence type="ECO:0000313" key="4">
    <source>
        <dbReference type="Proteomes" id="UP000198926"/>
    </source>
</evidence>